<dbReference type="Proteomes" id="UP000887566">
    <property type="component" value="Unplaced"/>
</dbReference>
<dbReference type="WBParaSite" id="PSAMB.scaffold910size38730.g9773.t1">
    <property type="protein sequence ID" value="PSAMB.scaffold910size38730.g9773.t1"/>
    <property type="gene ID" value="PSAMB.scaffold910size38730.g9773"/>
</dbReference>
<organism evidence="2 3">
    <name type="scientific">Plectus sambesii</name>
    <dbReference type="NCBI Taxonomy" id="2011161"/>
    <lineage>
        <taxon>Eukaryota</taxon>
        <taxon>Metazoa</taxon>
        <taxon>Ecdysozoa</taxon>
        <taxon>Nematoda</taxon>
        <taxon>Chromadorea</taxon>
        <taxon>Plectida</taxon>
        <taxon>Plectina</taxon>
        <taxon>Plectoidea</taxon>
        <taxon>Plectidae</taxon>
        <taxon>Plectus</taxon>
    </lineage>
</organism>
<feature type="compositionally biased region" description="Basic and acidic residues" evidence="1">
    <location>
        <begin position="51"/>
        <end position="63"/>
    </location>
</feature>
<feature type="region of interest" description="Disordered" evidence="1">
    <location>
        <begin position="51"/>
        <end position="149"/>
    </location>
</feature>
<accession>A0A914XM56</accession>
<evidence type="ECO:0000313" key="2">
    <source>
        <dbReference type="Proteomes" id="UP000887566"/>
    </source>
</evidence>
<evidence type="ECO:0000313" key="3">
    <source>
        <dbReference type="WBParaSite" id="PSAMB.scaffold910size38730.g9773.t1"/>
    </source>
</evidence>
<proteinExistence type="predicted"/>
<dbReference type="AlphaFoldDB" id="A0A914XM56"/>
<sequence length="149" mass="16454">MRAATHFRLTHDNARVQQTVSTTRSMVDHARGMRRRSFCAEIRSIRRFDGEIGADGRDGRTDDAIALNRRRWSVPSSSSRRATNARHPTNPTTTTTHGTSSRSTGHHLAAPPTHVPTPPAYRSRALQSPRHASTRAPNKTTSDTKCCGS</sequence>
<feature type="compositionally biased region" description="Polar residues" evidence="1">
    <location>
        <begin position="135"/>
        <end position="149"/>
    </location>
</feature>
<reference evidence="3" key="1">
    <citation type="submission" date="2022-11" db="UniProtKB">
        <authorList>
            <consortium name="WormBaseParasite"/>
        </authorList>
    </citation>
    <scope>IDENTIFICATION</scope>
</reference>
<keyword evidence="2" id="KW-1185">Reference proteome</keyword>
<name>A0A914XM56_9BILA</name>
<feature type="compositionally biased region" description="Low complexity" evidence="1">
    <location>
        <begin position="73"/>
        <end position="112"/>
    </location>
</feature>
<protein>
    <submittedName>
        <fullName evidence="3">Uncharacterized protein</fullName>
    </submittedName>
</protein>
<evidence type="ECO:0000256" key="1">
    <source>
        <dbReference type="SAM" id="MobiDB-lite"/>
    </source>
</evidence>